<sequence length="652" mass="74021">MKDITKKFDKVLNASPYYNHVDHQPDANKDVVRNGPDRPMPYANQNGNYQRNKPVLAKSFENSKVYIIGSGIAGLSAAYYFLRDARIPGKNITFIEQLPIDGGSMDGSGNATDGYLIRGGREMDMTYENLWDMFQDIPAVELPEPYSVLDEYRLLNDNDSNYSKARLIHNKGEVKDFSKFGLSKKDQLALVKLLLKKKEDLDDLTITDYFSSTFLASNFWTFWRTMFAFEEWHSLLEFKLYMHRFLHDLDGLNDLSALVFPKYNQYDTFISPLRKFLTSKGVQLQLNTLVKDVDLEITDAGKVVKGLITVQDGKDVVISVTENDYVVVTTGSMTEDTSYGNNTTAPIKKVDNSTSGHSPGWKLWRNLAKKSVVFGKPEKFCSDIEKSAWESATLTCRPSAFVDKLKEYSVNDPYSGKTVTGGIITITDSNWLMSFTCNRQPHFPTQPDDVLVVWVYALFMDKDGNYVKKNMPECTGNEILAELCYHLGIEDKLDNVIENTIVRTSFMPYITSMFMPRAKGDRPAIVPDGCKNLGLIGQFVETNNDVVFTMESSVRTARVAVYQLLNLNKQVPDVYPSQYDIRHLLKATKALNDNQSFVGEGLLRKLLKGTYYEHILPGPHNPGAVEEEKKESFLSEQFNKFHEWMDGVRGKK</sequence>
<evidence type="ECO:0000256" key="2">
    <source>
        <dbReference type="SAM" id="Phobius"/>
    </source>
</evidence>
<organism evidence="3 4">
    <name type="scientific">Flavobacterium agricola</name>
    <dbReference type="NCBI Taxonomy" id="2870839"/>
    <lineage>
        <taxon>Bacteria</taxon>
        <taxon>Pseudomonadati</taxon>
        <taxon>Bacteroidota</taxon>
        <taxon>Flavobacteriia</taxon>
        <taxon>Flavobacteriales</taxon>
        <taxon>Flavobacteriaceae</taxon>
        <taxon>Flavobacterium</taxon>
    </lineage>
</organism>
<keyword evidence="4" id="KW-1185">Reference proteome</keyword>
<dbReference type="Pfam" id="PF06100">
    <property type="entry name" value="MCRA"/>
    <property type="match status" value="1"/>
</dbReference>
<keyword evidence="2" id="KW-0812">Transmembrane</keyword>
<name>A0ABY6M456_9FLAO</name>
<dbReference type="RefSeq" id="WP_264434358.1">
    <property type="nucleotide sequence ID" value="NZ_CP081495.1"/>
</dbReference>
<feature type="transmembrane region" description="Helical" evidence="2">
    <location>
        <begin position="65"/>
        <end position="82"/>
    </location>
</feature>
<feature type="compositionally biased region" description="Basic and acidic residues" evidence="1">
    <location>
        <begin position="20"/>
        <end position="36"/>
    </location>
</feature>
<dbReference type="GO" id="GO:0050151">
    <property type="term" value="F:oleate hydratase activity"/>
    <property type="evidence" value="ECO:0007669"/>
    <property type="project" value="UniProtKB-EC"/>
</dbReference>
<dbReference type="Proteomes" id="UP001163328">
    <property type="component" value="Chromosome"/>
</dbReference>
<dbReference type="EMBL" id="CP081495">
    <property type="protein sequence ID" value="UYW01883.1"/>
    <property type="molecule type" value="Genomic_DNA"/>
</dbReference>
<keyword evidence="3" id="KW-0456">Lyase</keyword>
<dbReference type="InterPro" id="IPR010354">
    <property type="entry name" value="Oleate_hydratase"/>
</dbReference>
<evidence type="ECO:0000313" key="4">
    <source>
        <dbReference type="Proteomes" id="UP001163328"/>
    </source>
</evidence>
<reference evidence="3" key="1">
    <citation type="submission" date="2021-08" db="EMBL/GenBank/DDBJ databases">
        <title>Flavobacterium sp. strain CC-SYL302.</title>
        <authorList>
            <person name="Lin S.-Y."/>
            <person name="Lee T.-H."/>
            <person name="Young C.-C."/>
        </authorList>
    </citation>
    <scope>NUCLEOTIDE SEQUENCE</scope>
    <source>
        <strain evidence="3">CC-SYL302</strain>
    </source>
</reference>
<proteinExistence type="predicted"/>
<accession>A0ABY6M456</accession>
<dbReference type="PANTHER" id="PTHR37417:SF3">
    <property type="entry name" value="MYOSIN-CROSSREACTIVE PROTEIN"/>
    <property type="match status" value="1"/>
</dbReference>
<evidence type="ECO:0000256" key="1">
    <source>
        <dbReference type="SAM" id="MobiDB-lite"/>
    </source>
</evidence>
<keyword evidence="2" id="KW-1133">Transmembrane helix</keyword>
<dbReference type="NCBIfam" id="NF010584">
    <property type="entry name" value="PRK13977.1"/>
    <property type="match status" value="1"/>
</dbReference>
<evidence type="ECO:0000313" key="3">
    <source>
        <dbReference type="EMBL" id="UYW01883.1"/>
    </source>
</evidence>
<dbReference type="PANTHER" id="PTHR37417">
    <property type="entry name" value="67 KDA MYOSIN-CROSS-REACTIVE ANTIGEN FAMILY PROTEIN (AFU_ORTHOLOGUE AFUA_5G09970)"/>
    <property type="match status" value="1"/>
</dbReference>
<keyword evidence="2" id="KW-0472">Membrane</keyword>
<feature type="region of interest" description="Disordered" evidence="1">
    <location>
        <begin position="19"/>
        <end position="48"/>
    </location>
</feature>
<dbReference type="Gene3D" id="3.30.9.80">
    <property type="match status" value="1"/>
</dbReference>
<dbReference type="InterPro" id="IPR036188">
    <property type="entry name" value="FAD/NAD-bd_sf"/>
</dbReference>
<dbReference type="EC" id="4.2.1.53" evidence="3"/>
<gene>
    <name evidence="3" type="ORF">K5I29_02910</name>
</gene>
<dbReference type="Gene3D" id="3.50.50.60">
    <property type="entry name" value="FAD/NAD(P)-binding domain"/>
    <property type="match status" value="2"/>
</dbReference>
<protein>
    <submittedName>
        <fullName evidence="3">Oleate hydratase</fullName>
        <ecNumber evidence="3">4.2.1.53</ecNumber>
    </submittedName>
</protein>
<dbReference type="SUPFAM" id="SSF51905">
    <property type="entry name" value="FAD/NAD(P)-binding domain"/>
    <property type="match status" value="1"/>
</dbReference>